<comment type="caution">
    <text evidence="3">The sequence shown here is derived from an EMBL/GenBank/DDBJ whole genome shotgun (WGS) entry which is preliminary data.</text>
</comment>
<sequence>MLRNILIVCPALVAASLVANPTMARPLTAELEPMNGPGQWEPIGKNPEQGIDLGTATALDACVQTQIFVGTNGDDRSYDCDTLTGPVCLAQCAGELEDRAATCRSQCEDGGALFCAPSELTPRWPGWHGFGNDDRPGIDFPDFDRPNFEPIDRPDFEPIDRPDFEPIDRPDFEPIDRPDFEPIDIDRPELEPVALEEVVFIDTSTCLQLDVKDV</sequence>
<protein>
    <submittedName>
        <fullName evidence="3">Uncharacterized protein</fullName>
    </submittedName>
</protein>
<feature type="chain" id="PRO_5045095966" evidence="2">
    <location>
        <begin position="25"/>
        <end position="214"/>
    </location>
</feature>
<dbReference type="EMBL" id="JAQNDN010000024">
    <property type="protein sequence ID" value="MDC0674529.1"/>
    <property type="molecule type" value="Genomic_DNA"/>
</dbReference>
<keyword evidence="2" id="KW-0732">Signal</keyword>
<name>A0ABT5BK50_9BACT</name>
<gene>
    <name evidence="3" type="ORF">POL58_42675</name>
</gene>
<feature type="region of interest" description="Disordered" evidence="1">
    <location>
        <begin position="149"/>
        <end position="185"/>
    </location>
</feature>
<evidence type="ECO:0000313" key="3">
    <source>
        <dbReference type="EMBL" id="MDC0674529.1"/>
    </source>
</evidence>
<accession>A0ABT5BK50</accession>
<dbReference type="RefSeq" id="WP_272008858.1">
    <property type="nucleotide sequence ID" value="NZ_JAQNDN010000024.1"/>
</dbReference>
<organism evidence="3 4">
    <name type="scientific">Nannocystis radixulma</name>
    <dbReference type="NCBI Taxonomy" id="2995305"/>
    <lineage>
        <taxon>Bacteria</taxon>
        <taxon>Pseudomonadati</taxon>
        <taxon>Myxococcota</taxon>
        <taxon>Polyangia</taxon>
        <taxon>Nannocystales</taxon>
        <taxon>Nannocystaceae</taxon>
        <taxon>Nannocystis</taxon>
    </lineage>
</organism>
<reference evidence="3 4" key="1">
    <citation type="submission" date="2022-11" db="EMBL/GenBank/DDBJ databases">
        <title>Minimal conservation of predation-associated metabolite biosynthetic gene clusters underscores biosynthetic potential of Myxococcota including descriptions for ten novel species: Archangium lansinium sp. nov., Myxococcus landrumus sp. nov., Nannocystis bai.</title>
        <authorList>
            <person name="Ahearne A."/>
            <person name="Stevens C."/>
            <person name="Dowd S."/>
        </authorList>
    </citation>
    <scope>NUCLEOTIDE SEQUENCE [LARGE SCALE GENOMIC DNA]</scope>
    <source>
        <strain evidence="3 4">NCELM</strain>
    </source>
</reference>
<evidence type="ECO:0000256" key="1">
    <source>
        <dbReference type="SAM" id="MobiDB-lite"/>
    </source>
</evidence>
<evidence type="ECO:0000313" key="4">
    <source>
        <dbReference type="Proteomes" id="UP001217838"/>
    </source>
</evidence>
<evidence type="ECO:0000256" key="2">
    <source>
        <dbReference type="SAM" id="SignalP"/>
    </source>
</evidence>
<keyword evidence="4" id="KW-1185">Reference proteome</keyword>
<dbReference type="Proteomes" id="UP001217838">
    <property type="component" value="Unassembled WGS sequence"/>
</dbReference>
<proteinExistence type="predicted"/>
<feature type="signal peptide" evidence="2">
    <location>
        <begin position="1"/>
        <end position="24"/>
    </location>
</feature>